<evidence type="ECO:0000313" key="1">
    <source>
        <dbReference type="EMBL" id="EQD55212.1"/>
    </source>
</evidence>
<feature type="non-terminal residue" evidence="1">
    <location>
        <position position="93"/>
    </location>
</feature>
<proteinExistence type="predicted"/>
<protein>
    <submittedName>
        <fullName evidence="1">3-hydroxyacyl-CoA dehydrogenase</fullName>
    </submittedName>
</protein>
<name>T1ADM1_9ZZZZ</name>
<dbReference type="AlphaFoldDB" id="T1ADM1"/>
<comment type="caution">
    <text evidence="1">The sequence shown here is derived from an EMBL/GenBank/DDBJ whole genome shotgun (WGS) entry which is preliminary data.</text>
</comment>
<reference evidence="1" key="1">
    <citation type="submission" date="2013-08" db="EMBL/GenBank/DDBJ databases">
        <authorList>
            <person name="Mendez C."/>
            <person name="Richter M."/>
            <person name="Ferrer M."/>
            <person name="Sanchez J."/>
        </authorList>
    </citation>
    <scope>NUCLEOTIDE SEQUENCE</scope>
</reference>
<sequence>PEALLDAARTLLRQRPSRPFVQRLRAWASNLWIARQLLAPLLRKQTAAKVRKQHYPAPFALIEVWRRGGSDVRQRLKLEADSVVRLASTPTAR</sequence>
<feature type="non-terminal residue" evidence="1">
    <location>
        <position position="1"/>
    </location>
</feature>
<gene>
    <name evidence="1" type="ORF">B1A_11895</name>
</gene>
<accession>T1ADM1</accession>
<reference evidence="1" key="2">
    <citation type="journal article" date="2014" name="ISME J.">
        <title>Microbial stratification in low pH oxic and suboxic macroscopic growths along an acid mine drainage.</title>
        <authorList>
            <person name="Mendez-Garcia C."/>
            <person name="Mesa V."/>
            <person name="Sprenger R.R."/>
            <person name="Richter M."/>
            <person name="Diez M.S."/>
            <person name="Solano J."/>
            <person name="Bargiela R."/>
            <person name="Golyshina O.V."/>
            <person name="Manteca A."/>
            <person name="Ramos J.L."/>
            <person name="Gallego J.R."/>
            <person name="Llorente I."/>
            <person name="Martins Dos Santos V.A."/>
            <person name="Jensen O.N."/>
            <person name="Pelaez A.I."/>
            <person name="Sanchez J."/>
            <person name="Ferrer M."/>
        </authorList>
    </citation>
    <scope>NUCLEOTIDE SEQUENCE</scope>
</reference>
<dbReference type="EMBL" id="AUZX01008563">
    <property type="protein sequence ID" value="EQD55212.1"/>
    <property type="molecule type" value="Genomic_DNA"/>
</dbReference>
<dbReference type="Gene3D" id="3.90.226.10">
    <property type="entry name" value="2-enoyl-CoA Hydratase, Chain A, domain 1"/>
    <property type="match status" value="1"/>
</dbReference>
<organism evidence="1">
    <name type="scientific">mine drainage metagenome</name>
    <dbReference type="NCBI Taxonomy" id="410659"/>
    <lineage>
        <taxon>unclassified sequences</taxon>
        <taxon>metagenomes</taxon>
        <taxon>ecological metagenomes</taxon>
    </lineage>
</organism>